<dbReference type="EMBL" id="JABMIG020000269">
    <property type="protein sequence ID" value="KAL3783078.1"/>
    <property type="molecule type" value="Genomic_DNA"/>
</dbReference>
<dbReference type="AlphaFoldDB" id="A0ABD3P6J3"/>
<gene>
    <name evidence="1" type="ORF">HJC23_012115</name>
</gene>
<protein>
    <submittedName>
        <fullName evidence="1">Uncharacterized protein</fullName>
    </submittedName>
</protein>
<dbReference type="Proteomes" id="UP001516023">
    <property type="component" value="Unassembled WGS sequence"/>
</dbReference>
<proteinExistence type="predicted"/>
<comment type="caution">
    <text evidence="1">The sequence shown here is derived from an EMBL/GenBank/DDBJ whole genome shotgun (WGS) entry which is preliminary data.</text>
</comment>
<organism evidence="1 2">
    <name type="scientific">Cyclotella cryptica</name>
    <dbReference type="NCBI Taxonomy" id="29204"/>
    <lineage>
        <taxon>Eukaryota</taxon>
        <taxon>Sar</taxon>
        <taxon>Stramenopiles</taxon>
        <taxon>Ochrophyta</taxon>
        <taxon>Bacillariophyta</taxon>
        <taxon>Coscinodiscophyceae</taxon>
        <taxon>Thalassiosirophycidae</taxon>
        <taxon>Stephanodiscales</taxon>
        <taxon>Stephanodiscaceae</taxon>
        <taxon>Cyclotella</taxon>
    </lineage>
</organism>
<evidence type="ECO:0000313" key="2">
    <source>
        <dbReference type="Proteomes" id="UP001516023"/>
    </source>
</evidence>
<keyword evidence="2" id="KW-1185">Reference proteome</keyword>
<sequence>MTWVLLMNNKFDNSDIECIALGLSQNVSIETTILEACGVTDIGWGERVLYTLSLEENVITDIGRAYTIWGSNHIIQTFLRSASCSPNEYGTDKFYLVLQNMKHQISETPKINQHEKCPVKAGR</sequence>
<reference evidence="1 2" key="1">
    <citation type="journal article" date="2020" name="G3 (Bethesda)">
        <title>Improved Reference Genome for Cyclotella cryptica CCMP332, a Model for Cell Wall Morphogenesis, Salinity Adaptation, and Lipid Production in Diatoms (Bacillariophyta).</title>
        <authorList>
            <person name="Roberts W.R."/>
            <person name="Downey K.M."/>
            <person name="Ruck E.C."/>
            <person name="Traller J.C."/>
            <person name="Alverson A.J."/>
        </authorList>
    </citation>
    <scope>NUCLEOTIDE SEQUENCE [LARGE SCALE GENOMIC DNA]</scope>
    <source>
        <strain evidence="1 2">CCMP332</strain>
    </source>
</reference>
<name>A0ABD3P6J3_9STRA</name>
<accession>A0ABD3P6J3</accession>
<feature type="non-terminal residue" evidence="1">
    <location>
        <position position="123"/>
    </location>
</feature>
<evidence type="ECO:0000313" key="1">
    <source>
        <dbReference type="EMBL" id="KAL3783078.1"/>
    </source>
</evidence>